<evidence type="ECO:0000256" key="1">
    <source>
        <dbReference type="ARBA" id="ARBA00007178"/>
    </source>
</evidence>
<reference evidence="7 8" key="1">
    <citation type="journal article" date="2019" name="Genome Biol. Evol.">
        <title>The Rhododendron genome and chromosomal organization provide insight into shared whole-genome duplications across the heath family (Ericaceae).</title>
        <authorList>
            <person name="Soza V.L."/>
            <person name="Lindsley D."/>
            <person name="Waalkes A."/>
            <person name="Ramage E."/>
            <person name="Patwardhan R.P."/>
            <person name="Burton J.N."/>
            <person name="Adey A."/>
            <person name="Kumar A."/>
            <person name="Qiu R."/>
            <person name="Shendure J."/>
            <person name="Hall B."/>
        </authorList>
    </citation>
    <scope>NUCLEOTIDE SEQUENCE [LARGE SCALE GENOMIC DNA]</scope>
    <source>
        <strain evidence="7">RSF 1966-606</strain>
    </source>
</reference>
<dbReference type="InterPro" id="IPR006044">
    <property type="entry name" value="11S_seedstore_pln"/>
</dbReference>
<accession>A0A6A4KYW0</accession>
<keyword evidence="4" id="KW-1015">Disulfide bond</keyword>
<dbReference type="InterPro" id="IPR050253">
    <property type="entry name" value="Seed_Storage-Functional"/>
</dbReference>
<feature type="compositionally biased region" description="Basic and acidic residues" evidence="5">
    <location>
        <begin position="109"/>
        <end position="136"/>
    </location>
</feature>
<organism evidence="7 8">
    <name type="scientific">Rhododendron williamsianum</name>
    <dbReference type="NCBI Taxonomy" id="262921"/>
    <lineage>
        <taxon>Eukaryota</taxon>
        <taxon>Viridiplantae</taxon>
        <taxon>Streptophyta</taxon>
        <taxon>Embryophyta</taxon>
        <taxon>Tracheophyta</taxon>
        <taxon>Spermatophyta</taxon>
        <taxon>Magnoliopsida</taxon>
        <taxon>eudicotyledons</taxon>
        <taxon>Gunneridae</taxon>
        <taxon>Pentapetalae</taxon>
        <taxon>asterids</taxon>
        <taxon>Ericales</taxon>
        <taxon>Ericaceae</taxon>
        <taxon>Ericoideae</taxon>
        <taxon>Rhodoreae</taxon>
        <taxon>Rhododendron</taxon>
    </lineage>
</organism>
<feature type="region of interest" description="Disordered" evidence="5">
    <location>
        <begin position="13"/>
        <end position="33"/>
    </location>
</feature>
<dbReference type="CDD" id="cd02243">
    <property type="entry name" value="cupin_11S_legumin_C"/>
    <property type="match status" value="1"/>
</dbReference>
<dbReference type="PANTHER" id="PTHR31189:SF48">
    <property type="entry name" value="LEGUMIN B"/>
    <property type="match status" value="1"/>
</dbReference>
<gene>
    <name evidence="7" type="ORF">C3L33_15069</name>
</gene>
<dbReference type="PANTHER" id="PTHR31189">
    <property type="entry name" value="OS03G0336100 PROTEIN-RELATED"/>
    <property type="match status" value="1"/>
</dbReference>
<dbReference type="PRINTS" id="PR00439">
    <property type="entry name" value="11SGLOBULIN"/>
</dbReference>
<dbReference type="InterPro" id="IPR006045">
    <property type="entry name" value="Cupin_1"/>
</dbReference>
<dbReference type="EMBL" id="QEFC01002318">
    <property type="protein sequence ID" value="KAE9453026.1"/>
    <property type="molecule type" value="Genomic_DNA"/>
</dbReference>
<dbReference type="Pfam" id="PF00190">
    <property type="entry name" value="Cupin_1"/>
    <property type="match status" value="2"/>
</dbReference>
<dbReference type="OrthoDB" id="1903982at2759"/>
<dbReference type="InterPro" id="IPR011051">
    <property type="entry name" value="RmlC_Cupin_sf"/>
</dbReference>
<feature type="region of interest" description="Disordered" evidence="5">
    <location>
        <begin position="102"/>
        <end position="145"/>
    </location>
</feature>
<feature type="non-terminal residue" evidence="7">
    <location>
        <position position="1"/>
    </location>
</feature>
<dbReference type="SMART" id="SM00835">
    <property type="entry name" value="Cupin_1"/>
    <property type="match status" value="1"/>
</dbReference>
<keyword evidence="2" id="KW-0758">Storage protein</keyword>
<evidence type="ECO:0000259" key="6">
    <source>
        <dbReference type="SMART" id="SM00835"/>
    </source>
</evidence>
<keyword evidence="3" id="KW-0708">Seed storage protein</keyword>
<feature type="domain" description="Cupin type-1" evidence="6">
    <location>
        <begin position="128"/>
        <end position="278"/>
    </location>
</feature>
<evidence type="ECO:0000313" key="8">
    <source>
        <dbReference type="Proteomes" id="UP000428333"/>
    </source>
</evidence>
<name>A0A6A4KYW0_9ERIC</name>
<dbReference type="Proteomes" id="UP000428333">
    <property type="component" value="Linkage Group LG09"/>
</dbReference>
<dbReference type="SUPFAM" id="SSF51182">
    <property type="entry name" value="RmlC-like cupins"/>
    <property type="match status" value="1"/>
</dbReference>
<protein>
    <recommendedName>
        <fullName evidence="6">Cupin type-1 domain-containing protein</fullName>
    </recommendedName>
</protein>
<comment type="similarity">
    <text evidence="1">Belongs to the 11S seed storage protein (globulins) family.</text>
</comment>
<evidence type="ECO:0000256" key="2">
    <source>
        <dbReference type="ARBA" id="ARBA00022761"/>
    </source>
</evidence>
<dbReference type="AlphaFoldDB" id="A0A6A4KYW0"/>
<comment type="caution">
    <text evidence="7">The sequence shown here is derived from an EMBL/GenBank/DDBJ whole genome shotgun (WGS) entry which is preliminary data.</text>
</comment>
<sequence>GIQGTVISGCPETFESVSQTGGGREEGQRPRDRHQKIRQIRQGDVIALPAGVARWAYNNGETPLVFVSLLDLANDANQLDLNFRAENAGNVFSGFDDQTLAISSTSTPRQREDYRAETTEGHDRPSGERVRGDPSKADVYNPRGGRVSTLNSQNLPVLGWVHLSAERGVLYRNALMAPLWNINAHSIIYILQGSGRLQIVGNSGNSAFDNHVREGQIIVVPQNFAVIKKASDQGLEWISFKTNGNAMTSQLAGWLSAIRNIPEEVLMNSYDISRDEARSLKYNREEVTVFGPGSRSQREREA</sequence>
<evidence type="ECO:0000256" key="4">
    <source>
        <dbReference type="ARBA" id="ARBA00023157"/>
    </source>
</evidence>
<keyword evidence="8" id="KW-1185">Reference proteome</keyword>
<dbReference type="FunFam" id="2.60.120.10:FF:000073">
    <property type="entry name" value="Glycinin G1"/>
    <property type="match status" value="1"/>
</dbReference>
<evidence type="ECO:0000256" key="3">
    <source>
        <dbReference type="ARBA" id="ARBA00023129"/>
    </source>
</evidence>
<dbReference type="GO" id="GO:0045735">
    <property type="term" value="F:nutrient reservoir activity"/>
    <property type="evidence" value="ECO:0007669"/>
    <property type="project" value="UniProtKB-KW"/>
</dbReference>
<proteinExistence type="inferred from homology"/>
<dbReference type="InterPro" id="IPR014710">
    <property type="entry name" value="RmlC-like_jellyroll"/>
</dbReference>
<dbReference type="Gene3D" id="2.60.120.10">
    <property type="entry name" value="Jelly Rolls"/>
    <property type="match status" value="2"/>
</dbReference>
<evidence type="ECO:0000313" key="7">
    <source>
        <dbReference type="EMBL" id="KAE9453026.1"/>
    </source>
</evidence>
<evidence type="ECO:0000256" key="5">
    <source>
        <dbReference type="SAM" id="MobiDB-lite"/>
    </source>
</evidence>